<evidence type="ECO:0000256" key="13">
    <source>
        <dbReference type="ARBA" id="ARBA00022989"/>
    </source>
</evidence>
<feature type="transmembrane region" description="Helical" evidence="19">
    <location>
        <begin position="55"/>
        <end position="80"/>
    </location>
</feature>
<dbReference type="GO" id="GO:0004605">
    <property type="term" value="F:phosphatidate cytidylyltransferase activity"/>
    <property type="evidence" value="ECO:0007669"/>
    <property type="project" value="UniProtKB-EC"/>
</dbReference>
<dbReference type="AlphaFoldDB" id="A0A426V9H9"/>
<organism evidence="20 21">
    <name type="scientific">Aquabacterium soli</name>
    <dbReference type="NCBI Taxonomy" id="2493092"/>
    <lineage>
        <taxon>Bacteria</taxon>
        <taxon>Pseudomonadati</taxon>
        <taxon>Pseudomonadota</taxon>
        <taxon>Betaproteobacteria</taxon>
        <taxon>Burkholderiales</taxon>
        <taxon>Aquabacterium</taxon>
    </lineage>
</organism>
<feature type="transmembrane region" description="Helical" evidence="19">
    <location>
        <begin position="162"/>
        <end position="184"/>
    </location>
</feature>
<evidence type="ECO:0000313" key="20">
    <source>
        <dbReference type="EMBL" id="RRS03596.1"/>
    </source>
</evidence>
<evidence type="ECO:0000256" key="11">
    <source>
        <dbReference type="ARBA" id="ARBA00022692"/>
    </source>
</evidence>
<keyword evidence="11 18" id="KW-0812">Transmembrane</keyword>
<evidence type="ECO:0000256" key="19">
    <source>
        <dbReference type="SAM" id="Phobius"/>
    </source>
</evidence>
<sequence>MLKQRVITALILVAVLLPSLAVEALWPFALLSLAFVSAAGWEWSRLNGGPGVTAWLIGLAVAVLGLLVADAGTLPVWAAADLRAEPPASSVPHVHALGVAPVGFVLPGALWWGAAVLWVLGGAAVLRWGGLWWRRVPAALRLVLGVLLAALAWLALTEAKLQGLNFLLSVLCLVWAADIGAYFGGRTFGRRKLAPSISPGKSWEGVIAGMVATLLLSALWIWIDQHWHVDSPSLYSRLLLGLGVPGLVVAVLALTGMSVVGDLFESLIKRQAGQKDSSQLLPGHGGVLDRIDALLPVLPISLALVSLCHG</sequence>
<evidence type="ECO:0000256" key="17">
    <source>
        <dbReference type="ARBA" id="ARBA00023264"/>
    </source>
</evidence>
<comment type="catalytic activity">
    <reaction evidence="1 18">
        <text>a 1,2-diacyl-sn-glycero-3-phosphate + CTP + H(+) = a CDP-1,2-diacyl-sn-glycerol + diphosphate</text>
        <dbReference type="Rhea" id="RHEA:16229"/>
        <dbReference type="ChEBI" id="CHEBI:15378"/>
        <dbReference type="ChEBI" id="CHEBI:33019"/>
        <dbReference type="ChEBI" id="CHEBI:37563"/>
        <dbReference type="ChEBI" id="CHEBI:58332"/>
        <dbReference type="ChEBI" id="CHEBI:58608"/>
        <dbReference type="EC" id="2.7.7.41"/>
    </reaction>
</comment>
<reference evidence="20 21" key="1">
    <citation type="submission" date="2018-12" db="EMBL/GenBank/DDBJ databases">
        <title>The whole draft genome of Aquabacterium sp. SJQ9.</title>
        <authorList>
            <person name="Sun L."/>
            <person name="Gao X."/>
            <person name="Chen W."/>
            <person name="Huang K."/>
        </authorList>
    </citation>
    <scope>NUCLEOTIDE SEQUENCE [LARGE SCALE GENOMIC DNA]</scope>
    <source>
        <strain evidence="20 21">SJQ9</strain>
    </source>
</reference>
<keyword evidence="12 18" id="KW-0548">Nucleotidyltransferase</keyword>
<keyword evidence="14" id="KW-0443">Lipid metabolism</keyword>
<proteinExistence type="inferred from homology"/>
<keyword evidence="15 19" id="KW-0472">Membrane</keyword>
<evidence type="ECO:0000256" key="7">
    <source>
        <dbReference type="ARBA" id="ARBA00019373"/>
    </source>
</evidence>
<feature type="transmembrane region" description="Helical" evidence="19">
    <location>
        <begin position="235"/>
        <end position="260"/>
    </location>
</feature>
<evidence type="ECO:0000313" key="21">
    <source>
        <dbReference type="Proteomes" id="UP000269265"/>
    </source>
</evidence>
<dbReference type="PANTHER" id="PTHR46382">
    <property type="entry name" value="PHOSPHATIDATE CYTIDYLYLTRANSFERASE"/>
    <property type="match status" value="1"/>
</dbReference>
<evidence type="ECO:0000256" key="2">
    <source>
        <dbReference type="ARBA" id="ARBA00004651"/>
    </source>
</evidence>
<name>A0A426V9H9_9BURK</name>
<evidence type="ECO:0000256" key="3">
    <source>
        <dbReference type="ARBA" id="ARBA00005119"/>
    </source>
</evidence>
<evidence type="ECO:0000256" key="14">
    <source>
        <dbReference type="ARBA" id="ARBA00023098"/>
    </source>
</evidence>
<evidence type="ECO:0000256" key="5">
    <source>
        <dbReference type="ARBA" id="ARBA00010185"/>
    </source>
</evidence>
<dbReference type="RefSeq" id="WP_125244127.1">
    <property type="nucleotide sequence ID" value="NZ_RSED01000011.1"/>
</dbReference>
<gene>
    <name evidence="20" type="ORF">EIP75_15275</name>
</gene>
<keyword evidence="13 19" id="KW-1133">Transmembrane helix</keyword>
<evidence type="ECO:0000256" key="12">
    <source>
        <dbReference type="ARBA" id="ARBA00022695"/>
    </source>
</evidence>
<keyword evidence="10 18" id="KW-0808">Transferase</keyword>
<dbReference type="UniPathway" id="UPA00557">
    <property type="reaction ID" value="UER00614"/>
</dbReference>
<dbReference type="Pfam" id="PF01148">
    <property type="entry name" value="CTP_transf_1"/>
    <property type="match status" value="1"/>
</dbReference>
<comment type="caution">
    <text evidence="20">The sequence shown here is derived from an EMBL/GenBank/DDBJ whole genome shotgun (WGS) entry which is preliminary data.</text>
</comment>
<dbReference type="InterPro" id="IPR000374">
    <property type="entry name" value="PC_trans"/>
</dbReference>
<feature type="transmembrane region" description="Helical" evidence="19">
    <location>
        <begin position="205"/>
        <end position="223"/>
    </location>
</feature>
<keyword evidence="16" id="KW-0594">Phospholipid biosynthesis</keyword>
<feature type="transmembrane region" description="Helical" evidence="19">
    <location>
        <begin position="100"/>
        <end position="126"/>
    </location>
</feature>
<keyword evidence="9" id="KW-0444">Lipid biosynthesis</keyword>
<keyword evidence="8" id="KW-1003">Cell membrane</keyword>
<dbReference type="EC" id="2.7.7.41" evidence="6 18"/>
<dbReference type="OrthoDB" id="9799199at2"/>
<comment type="similarity">
    <text evidence="5 18">Belongs to the CDS family.</text>
</comment>
<evidence type="ECO:0000256" key="4">
    <source>
        <dbReference type="ARBA" id="ARBA00005189"/>
    </source>
</evidence>
<evidence type="ECO:0000256" key="18">
    <source>
        <dbReference type="RuleBase" id="RU003938"/>
    </source>
</evidence>
<evidence type="ECO:0000256" key="15">
    <source>
        <dbReference type="ARBA" id="ARBA00023136"/>
    </source>
</evidence>
<comment type="subcellular location">
    <subcellularLocation>
        <location evidence="2">Cell membrane</location>
        <topology evidence="2">Multi-pass membrane protein</topology>
    </subcellularLocation>
</comment>
<keyword evidence="21" id="KW-1185">Reference proteome</keyword>
<dbReference type="PROSITE" id="PS01315">
    <property type="entry name" value="CDS"/>
    <property type="match status" value="1"/>
</dbReference>
<evidence type="ECO:0000256" key="6">
    <source>
        <dbReference type="ARBA" id="ARBA00012487"/>
    </source>
</evidence>
<comment type="pathway">
    <text evidence="4">Lipid metabolism.</text>
</comment>
<dbReference type="PANTHER" id="PTHR46382:SF1">
    <property type="entry name" value="PHOSPHATIDATE CYTIDYLYLTRANSFERASE"/>
    <property type="match status" value="1"/>
</dbReference>
<accession>A0A426V9H9</accession>
<comment type="pathway">
    <text evidence="3 18">Phospholipid metabolism; CDP-diacylglycerol biosynthesis; CDP-diacylglycerol from sn-glycerol 3-phosphate: step 3/3.</text>
</comment>
<evidence type="ECO:0000256" key="9">
    <source>
        <dbReference type="ARBA" id="ARBA00022516"/>
    </source>
</evidence>
<protein>
    <recommendedName>
        <fullName evidence="7 18">Phosphatidate cytidylyltransferase</fullName>
        <ecNumber evidence="6 18">2.7.7.41</ecNumber>
    </recommendedName>
</protein>
<keyword evidence="17" id="KW-1208">Phospholipid metabolism</keyword>
<evidence type="ECO:0000256" key="8">
    <source>
        <dbReference type="ARBA" id="ARBA00022475"/>
    </source>
</evidence>
<evidence type="ECO:0000256" key="1">
    <source>
        <dbReference type="ARBA" id="ARBA00001698"/>
    </source>
</evidence>
<dbReference type="EMBL" id="RSED01000011">
    <property type="protein sequence ID" value="RRS03596.1"/>
    <property type="molecule type" value="Genomic_DNA"/>
</dbReference>
<feature type="transmembrane region" description="Helical" evidence="19">
    <location>
        <begin position="138"/>
        <end position="156"/>
    </location>
</feature>
<dbReference type="GO" id="GO:0005886">
    <property type="term" value="C:plasma membrane"/>
    <property type="evidence" value="ECO:0007669"/>
    <property type="project" value="UniProtKB-SubCell"/>
</dbReference>
<evidence type="ECO:0000256" key="10">
    <source>
        <dbReference type="ARBA" id="ARBA00022679"/>
    </source>
</evidence>
<evidence type="ECO:0000256" key="16">
    <source>
        <dbReference type="ARBA" id="ARBA00023209"/>
    </source>
</evidence>
<dbReference type="GO" id="GO:0016024">
    <property type="term" value="P:CDP-diacylglycerol biosynthetic process"/>
    <property type="evidence" value="ECO:0007669"/>
    <property type="project" value="UniProtKB-UniPathway"/>
</dbReference>
<dbReference type="Proteomes" id="UP000269265">
    <property type="component" value="Unassembled WGS sequence"/>
</dbReference>